<evidence type="ECO:0000313" key="4">
    <source>
        <dbReference type="Proteomes" id="UP000006728"/>
    </source>
</evidence>
<sequence>MIVLLLVLAAGGVLVGAVVVDRPEWAWASVLLCVLGVVLLVVDRARRRREASSSAVRRSGTEGEQPAPAVRESSDAEVEPAEEETDAADLLVVSELETEVVVIDERPRYHLRSCGWLGGREVLPLPVREARELGFGPCAQCSPDATLADRQRATASD</sequence>
<feature type="compositionally biased region" description="Acidic residues" evidence="1">
    <location>
        <begin position="75"/>
        <end position="85"/>
    </location>
</feature>
<protein>
    <submittedName>
        <fullName evidence="3">Uncharacterized protein</fullName>
    </submittedName>
</protein>
<dbReference type="AlphaFoldDB" id="A4FLT8"/>
<organism evidence="3 4">
    <name type="scientific">Saccharopolyspora erythraea (strain ATCC 11635 / DSM 40517 / JCM 4748 / NBRC 13426 / NCIMB 8594 / NRRL 2338)</name>
    <dbReference type="NCBI Taxonomy" id="405948"/>
    <lineage>
        <taxon>Bacteria</taxon>
        <taxon>Bacillati</taxon>
        <taxon>Actinomycetota</taxon>
        <taxon>Actinomycetes</taxon>
        <taxon>Pseudonocardiales</taxon>
        <taxon>Pseudonocardiaceae</taxon>
        <taxon>Saccharopolyspora</taxon>
    </lineage>
</organism>
<accession>A4FLT8</accession>
<dbReference type="KEGG" id="sen:SACE_5829"/>
<feature type="region of interest" description="Disordered" evidence="1">
    <location>
        <begin position="52"/>
        <end position="85"/>
    </location>
</feature>
<keyword evidence="2" id="KW-1133">Transmembrane helix</keyword>
<dbReference type="STRING" id="405948.SACE_5829"/>
<dbReference type="EMBL" id="AM420293">
    <property type="protein sequence ID" value="CAM05013.1"/>
    <property type="molecule type" value="Genomic_DNA"/>
</dbReference>
<reference evidence="3 4" key="1">
    <citation type="journal article" date="2007" name="Nat. Biotechnol.">
        <title>Complete genome sequence of the erythromycin-producing bacterium Saccharopolyspora erythraea NRRL23338.</title>
        <authorList>
            <person name="Oliynyk M."/>
            <person name="Samborskyy M."/>
            <person name="Lester J.B."/>
            <person name="Mironenko T."/>
            <person name="Scott N."/>
            <person name="Dickens S."/>
            <person name="Haydock S.F."/>
            <person name="Leadlay P.F."/>
        </authorList>
    </citation>
    <scope>NUCLEOTIDE SEQUENCE [LARGE SCALE GENOMIC DNA]</scope>
    <source>
        <strain evidence="4">ATCC 11635 / DSM 40517 / JCM 4748 / NBRC 13426 / NCIMB 8594 / NRRL 2338</strain>
    </source>
</reference>
<keyword evidence="4" id="KW-1185">Reference proteome</keyword>
<keyword evidence="2" id="KW-0812">Transmembrane</keyword>
<proteinExistence type="predicted"/>
<dbReference type="Proteomes" id="UP000006728">
    <property type="component" value="Chromosome"/>
</dbReference>
<evidence type="ECO:0000256" key="2">
    <source>
        <dbReference type="SAM" id="Phobius"/>
    </source>
</evidence>
<evidence type="ECO:0000256" key="1">
    <source>
        <dbReference type="SAM" id="MobiDB-lite"/>
    </source>
</evidence>
<dbReference type="eggNOG" id="ENOG5032YYX">
    <property type="taxonomic scope" value="Bacteria"/>
</dbReference>
<keyword evidence="2" id="KW-0472">Membrane</keyword>
<feature type="transmembrane region" description="Helical" evidence="2">
    <location>
        <begin position="25"/>
        <end position="42"/>
    </location>
</feature>
<name>A4FLT8_SACEN</name>
<evidence type="ECO:0000313" key="3">
    <source>
        <dbReference type="EMBL" id="CAM05013.1"/>
    </source>
</evidence>
<dbReference type="HOGENOM" id="CLU_082043_1_0_11"/>
<gene>
    <name evidence="3" type="ordered locus">SACE_5829</name>
</gene>